<name>A0A1B1A6A4_9RHOB</name>
<evidence type="ECO:0000313" key="2">
    <source>
        <dbReference type="Proteomes" id="UP000013243"/>
    </source>
</evidence>
<dbReference type="Proteomes" id="UP000013243">
    <property type="component" value="Chromosome"/>
</dbReference>
<dbReference type="AlphaFoldDB" id="A0A1B1A6A4"/>
<organism evidence="1 2">
    <name type="scientific">Tritonibacter mobilis F1926</name>
    <dbReference type="NCBI Taxonomy" id="1265309"/>
    <lineage>
        <taxon>Bacteria</taxon>
        <taxon>Pseudomonadati</taxon>
        <taxon>Pseudomonadota</taxon>
        <taxon>Alphaproteobacteria</taxon>
        <taxon>Rhodobacterales</taxon>
        <taxon>Paracoccaceae</taxon>
        <taxon>Tritonibacter</taxon>
    </lineage>
</organism>
<accession>A0A1B1A6A4</accession>
<evidence type="ECO:0000313" key="1">
    <source>
        <dbReference type="EMBL" id="ANP42099.1"/>
    </source>
</evidence>
<dbReference type="EMBL" id="CP015230">
    <property type="protein sequence ID" value="ANP42099.1"/>
    <property type="molecule type" value="Genomic_DNA"/>
</dbReference>
<gene>
    <name evidence="1" type="ORF">K529_015075</name>
</gene>
<dbReference type="OrthoDB" id="7861976at2"/>
<evidence type="ECO:0008006" key="3">
    <source>
        <dbReference type="Google" id="ProtNLM"/>
    </source>
</evidence>
<protein>
    <recommendedName>
        <fullName evidence="3">Flagellar FliJ protein</fullName>
    </recommendedName>
</protein>
<dbReference type="KEGG" id="rmb:K529_015075"/>
<sequence length="134" mass="15805">MKQDKMLAQMKAVTNAVYLREHAKVKPILDREAQLRGKLAMLKQQVEDSRALVDQSHEMKALGVDLQWQKWHTNARRDINQDLAQVTAQKFRAMDKLRHAFGRKHAVETMENQHKSDAKERRNKMLFDRLMKLD</sequence>
<reference evidence="1 2" key="1">
    <citation type="journal article" date="2016" name="ISME J.">
        <title>Global occurrence and heterogeneity of the Roseobacter-clade species Ruegeria mobilis.</title>
        <authorList>
            <person name="Sonnenschein E."/>
            <person name="Gram L."/>
        </authorList>
    </citation>
    <scope>NUCLEOTIDE SEQUENCE [LARGE SCALE GENOMIC DNA]</scope>
    <source>
        <strain evidence="1 2">F1926</strain>
    </source>
</reference>
<dbReference type="GeneID" id="28251183"/>
<dbReference type="STRING" id="1265309.K529_015075"/>
<proteinExistence type="predicted"/>
<dbReference type="RefSeq" id="WP_005607921.1">
    <property type="nucleotide sequence ID" value="NZ_CP015230.1"/>
</dbReference>